<reference evidence="1" key="1">
    <citation type="journal article" date="2014" name="Int. J. Syst. Evol. Microbiol.">
        <title>Complete genome sequence of Corynebacterium casei LMG S-19264T (=DSM 44701T), isolated from a smear-ripened cheese.</title>
        <authorList>
            <consortium name="US DOE Joint Genome Institute (JGI-PGF)"/>
            <person name="Walter F."/>
            <person name="Albersmeier A."/>
            <person name="Kalinowski J."/>
            <person name="Ruckert C."/>
        </authorList>
    </citation>
    <scope>NUCLEOTIDE SEQUENCE</scope>
    <source>
        <strain evidence="1">CGMCC 1.15371</strain>
    </source>
</reference>
<organism evidence="1 2">
    <name type="scientific">Pullulanibacillus camelliae</name>
    <dbReference type="NCBI Taxonomy" id="1707096"/>
    <lineage>
        <taxon>Bacteria</taxon>
        <taxon>Bacillati</taxon>
        <taxon>Bacillota</taxon>
        <taxon>Bacilli</taxon>
        <taxon>Bacillales</taxon>
        <taxon>Sporolactobacillaceae</taxon>
        <taxon>Pullulanibacillus</taxon>
    </lineage>
</organism>
<accession>A0A8J2YLP7</accession>
<dbReference type="Proteomes" id="UP000628775">
    <property type="component" value="Unassembled WGS sequence"/>
</dbReference>
<keyword evidence="2" id="KW-1185">Reference proteome</keyword>
<proteinExistence type="predicted"/>
<comment type="caution">
    <text evidence="1">The sequence shown here is derived from an EMBL/GenBank/DDBJ whole genome shotgun (WGS) entry which is preliminary data.</text>
</comment>
<reference evidence="1" key="2">
    <citation type="submission" date="2020-09" db="EMBL/GenBank/DDBJ databases">
        <authorList>
            <person name="Sun Q."/>
            <person name="Zhou Y."/>
        </authorList>
    </citation>
    <scope>NUCLEOTIDE SEQUENCE</scope>
    <source>
        <strain evidence="1">CGMCC 1.15371</strain>
    </source>
</reference>
<sequence length="101" mass="12018">MAFGITKHDVERWKEQVSNGQIAFLTHYWFDPRFPQYKTVTKAGCSTLERLIDWGAQYGLEAEWIDYHEGYPHFDLLGDKQYQILLKENCLEQIQRFSLSK</sequence>
<evidence type="ECO:0000313" key="1">
    <source>
        <dbReference type="EMBL" id="GGE52255.1"/>
    </source>
</evidence>
<evidence type="ECO:0000313" key="2">
    <source>
        <dbReference type="Proteomes" id="UP000628775"/>
    </source>
</evidence>
<gene>
    <name evidence="1" type="primary">yneQ</name>
    <name evidence="1" type="ORF">GCM10011391_33860</name>
</gene>
<dbReference type="RefSeq" id="WP_188697181.1">
    <property type="nucleotide sequence ID" value="NZ_BMIR01000021.1"/>
</dbReference>
<dbReference type="AlphaFoldDB" id="A0A8J2YLP7"/>
<protein>
    <submittedName>
        <fullName evidence="1">Uncharacterized protein</fullName>
    </submittedName>
</protein>
<dbReference type="EMBL" id="BMIR01000021">
    <property type="protein sequence ID" value="GGE52255.1"/>
    <property type="molecule type" value="Genomic_DNA"/>
</dbReference>
<name>A0A8J2YLP7_9BACL</name>